<name>A0AA39TCA5_ACESA</name>
<dbReference type="InterPro" id="IPR045160">
    <property type="entry name" value="ATG16"/>
</dbReference>
<proteinExistence type="predicted"/>
<dbReference type="GO" id="GO:0003677">
    <property type="term" value="F:DNA binding"/>
    <property type="evidence" value="ECO:0007669"/>
    <property type="project" value="InterPro"/>
</dbReference>
<feature type="compositionally biased region" description="Basic residues" evidence="1">
    <location>
        <begin position="383"/>
        <end position="394"/>
    </location>
</feature>
<reference evidence="2" key="2">
    <citation type="submission" date="2023-06" db="EMBL/GenBank/DDBJ databases">
        <authorList>
            <person name="Swenson N.G."/>
            <person name="Wegrzyn J.L."/>
            <person name="Mcevoy S.L."/>
        </authorList>
    </citation>
    <scope>NUCLEOTIDE SEQUENCE</scope>
    <source>
        <strain evidence="2">NS2018</strain>
        <tissue evidence="2">Leaf</tissue>
    </source>
</reference>
<feature type="compositionally biased region" description="Polar residues" evidence="1">
    <location>
        <begin position="473"/>
        <end position="487"/>
    </location>
</feature>
<feature type="compositionally biased region" description="Basic residues" evidence="1">
    <location>
        <begin position="120"/>
        <end position="133"/>
    </location>
</feature>
<feature type="region of interest" description="Disordered" evidence="1">
    <location>
        <begin position="341"/>
        <end position="363"/>
    </location>
</feature>
<dbReference type="SMART" id="SM00384">
    <property type="entry name" value="AT_hook"/>
    <property type="match status" value="7"/>
</dbReference>
<feature type="region of interest" description="Disordered" evidence="1">
    <location>
        <begin position="109"/>
        <end position="133"/>
    </location>
</feature>
<organism evidence="2 3">
    <name type="scientific">Acer saccharum</name>
    <name type="common">Sugar maple</name>
    <dbReference type="NCBI Taxonomy" id="4024"/>
    <lineage>
        <taxon>Eukaryota</taxon>
        <taxon>Viridiplantae</taxon>
        <taxon>Streptophyta</taxon>
        <taxon>Embryophyta</taxon>
        <taxon>Tracheophyta</taxon>
        <taxon>Spermatophyta</taxon>
        <taxon>Magnoliopsida</taxon>
        <taxon>eudicotyledons</taxon>
        <taxon>Gunneridae</taxon>
        <taxon>Pentapetalae</taxon>
        <taxon>rosids</taxon>
        <taxon>malvids</taxon>
        <taxon>Sapindales</taxon>
        <taxon>Sapindaceae</taxon>
        <taxon>Hippocastanoideae</taxon>
        <taxon>Acereae</taxon>
        <taxon>Acer</taxon>
    </lineage>
</organism>
<feature type="compositionally biased region" description="Gly residues" evidence="1">
    <location>
        <begin position="69"/>
        <end position="80"/>
    </location>
</feature>
<feature type="compositionally biased region" description="Basic residues" evidence="1">
    <location>
        <begin position="178"/>
        <end position="192"/>
    </location>
</feature>
<evidence type="ECO:0000313" key="3">
    <source>
        <dbReference type="Proteomes" id="UP001168877"/>
    </source>
</evidence>
<evidence type="ECO:0000313" key="2">
    <source>
        <dbReference type="EMBL" id="KAK0604532.1"/>
    </source>
</evidence>
<evidence type="ECO:0000256" key="1">
    <source>
        <dbReference type="SAM" id="MobiDB-lite"/>
    </source>
</evidence>
<keyword evidence="3" id="KW-1185">Reference proteome</keyword>
<feature type="region of interest" description="Disordered" evidence="1">
    <location>
        <begin position="499"/>
        <end position="530"/>
    </location>
</feature>
<dbReference type="PANTHER" id="PTHR19878:SF17">
    <property type="entry name" value="TRANSDUCIN_WD40 REPEAT-LIKE SUPERFAMILY PROTEIN"/>
    <property type="match status" value="1"/>
</dbReference>
<comment type="caution">
    <text evidence="2">The sequence shown here is derived from an EMBL/GenBank/DDBJ whole genome shotgun (WGS) entry which is preliminary data.</text>
</comment>
<reference evidence="2" key="1">
    <citation type="journal article" date="2022" name="Plant J.">
        <title>Strategies of tolerance reflected in two North American maple genomes.</title>
        <authorList>
            <person name="McEvoy S.L."/>
            <person name="Sezen U.U."/>
            <person name="Trouern-Trend A."/>
            <person name="McMahon S.M."/>
            <person name="Schaberg P.G."/>
            <person name="Yang J."/>
            <person name="Wegrzyn J.L."/>
            <person name="Swenson N.G."/>
        </authorList>
    </citation>
    <scope>NUCLEOTIDE SEQUENCE</scope>
    <source>
        <strain evidence="2">NS2018</strain>
    </source>
</reference>
<dbReference type="GO" id="GO:0000045">
    <property type="term" value="P:autophagosome assembly"/>
    <property type="evidence" value="ECO:0007669"/>
    <property type="project" value="InterPro"/>
</dbReference>
<gene>
    <name evidence="2" type="ORF">LWI29_016593</name>
</gene>
<sequence length="905" mass="97263">MAKKSYKLPIHDAPVPETNNNNQDNAVNISSSVHGPKTSRGCGRPLVSVPVGLVDKNPHLTQAKRGRGRQIGGPPVGLGGRADAAVPVHKKLKSMTGMPVGRPMKLESEKIGEANAAVPKSKRRSKRPVGRPRKVQVLAQAQPIPNAIGEAVVPKSQAQVQAQPVLNAIGEANAAVPKSKHRTKRPVGRPRKVQVQAQAQPMPNAIGEANAAVPKARRRTRRPVGRPRKVQAQAQPIPNAIGEANVAVPKSRRRTRRPVGRPRKVHVLAQAQPIPNAIGEAVVPKSQAQVQAQPVMNAIGEANAAVPKSKHRTKRPVGRPRKVQVQAQAQPMPNAIGEANAAVPKARHRTRRPVGRPKKVQAQAQPIPNAIGEANVAVPKLRRRTRRPVGRPRKNPIPSIQVAVSLPPPGTYLSKYDQTSQGVESGKVTPNHVSVSAADIGLPDGGVPPQGAGQPSLPTESFGFPDGGVPPQYSGQAPVPSQSQVQAAQYPISTQPLDLSALGVPNSADSGKPLPQTAAQPTSVRPGQVPRGAAAPVCFKIGLAHLEQNQLPDALSCFDEVFLALAKDQSRGADIKGQATICAQYKIAVTLLKEITRLQKVQGASAISAKDEMARLSRHLVSLPLQTKHHINCIRAAIRRNMEVQNYAYFKQMLELLLLKVPASFQEELRSLSLTNKSIDPLEDPSQFCAATLSCMSTIGYDVCDLCGAKFPLFQHLDALSVVWEALKDQMHLLGLFPPPHHLAEVEHGQFCITNQRYFPDKMVVHIVEFLPPQSCHCYVIHHSRIVLCAGHTCFIEEDSSTHWKPSENTFTRHNLSSTSHTPYIQSNTNNCHRSGDCDPHQSSFNTINIANSLHQATPVINPPAPITVPGGGANSVTTYPAPTGNVPVVAPPAIPGQSWCVSGW</sequence>
<protein>
    <submittedName>
        <fullName evidence="2">Uncharacterized protein</fullName>
    </submittedName>
</protein>
<feature type="compositionally biased region" description="Basic residues" evidence="1">
    <location>
        <begin position="308"/>
        <end position="322"/>
    </location>
</feature>
<feature type="compositionally biased region" description="Basic residues" evidence="1">
    <location>
        <begin position="345"/>
        <end position="359"/>
    </location>
</feature>
<feature type="region of interest" description="Disordered" evidence="1">
    <location>
        <begin position="383"/>
        <end position="487"/>
    </location>
</feature>
<dbReference type="InterPro" id="IPR017956">
    <property type="entry name" value="AT_hook_DNA-bd_motif"/>
</dbReference>
<accession>A0AA39TCA5</accession>
<feature type="region of interest" description="Disordered" evidence="1">
    <location>
        <begin position="175"/>
        <end position="233"/>
    </location>
</feature>
<feature type="region of interest" description="Disordered" evidence="1">
    <location>
        <begin position="1"/>
        <end position="43"/>
    </location>
</feature>
<feature type="compositionally biased region" description="Polar residues" evidence="1">
    <location>
        <begin position="17"/>
        <end position="33"/>
    </location>
</feature>
<dbReference type="AlphaFoldDB" id="A0AA39TCA5"/>
<dbReference type="Proteomes" id="UP001168877">
    <property type="component" value="Unassembled WGS sequence"/>
</dbReference>
<feature type="region of interest" description="Disordered" evidence="1">
    <location>
        <begin position="61"/>
        <end position="82"/>
    </location>
</feature>
<dbReference type="PANTHER" id="PTHR19878">
    <property type="entry name" value="AUTOPHAGY PROTEIN 16-LIKE"/>
    <property type="match status" value="1"/>
</dbReference>
<feature type="compositionally biased region" description="Basic residues" evidence="1">
    <location>
        <begin position="215"/>
        <end position="229"/>
    </location>
</feature>
<feature type="region of interest" description="Disordered" evidence="1">
    <location>
        <begin position="304"/>
        <end position="328"/>
    </location>
</feature>
<dbReference type="EMBL" id="JAUESC010000002">
    <property type="protein sequence ID" value="KAK0604532.1"/>
    <property type="molecule type" value="Genomic_DNA"/>
</dbReference>